<evidence type="ECO:0000313" key="3">
    <source>
        <dbReference type="Proteomes" id="UP000017837"/>
    </source>
</evidence>
<gene>
    <name evidence="2" type="ORF">ABENE_06025</name>
</gene>
<sequence length="190" mass="22211">MYSFLSYRRITPDDAQMLLDWRTAPHITQYMLTDVPYDIERQKAWIERCNTRDDYQHCIIRIEGRDVGYASITVTDRVSGVGELGVYIGEASAPKELTIYNFVGTLNHAFFTMGLHKIVNHVVAWNERTLRLQQFNGYRHVGVLKDHALKDGVRHDLHIFELSAAHWADFRKKFPHEGNWWGEETVYKGQ</sequence>
<protein>
    <recommendedName>
        <fullName evidence="1">N-acetyltransferase domain-containing protein</fullName>
    </recommendedName>
</protein>
<dbReference type="OrthoDB" id="5358891at2"/>
<accession>V4Q6J3</accession>
<evidence type="ECO:0000259" key="1">
    <source>
        <dbReference type="Pfam" id="PF13302"/>
    </source>
</evidence>
<comment type="caution">
    <text evidence="2">The sequence shown here is derived from an EMBL/GenBank/DDBJ whole genome shotgun (WGS) entry which is preliminary data.</text>
</comment>
<dbReference type="PANTHER" id="PTHR43415:SF3">
    <property type="entry name" value="GNAT-FAMILY ACETYLTRANSFERASE"/>
    <property type="match status" value="1"/>
</dbReference>
<dbReference type="eggNOG" id="COG1670">
    <property type="taxonomic scope" value="Bacteria"/>
</dbReference>
<name>V4Q6J3_9CAUL</name>
<reference evidence="2 3" key="1">
    <citation type="journal article" date="2014" name="Nature">
        <title>Sequential evolution of bacterial morphology by co-option of a developmental regulator.</title>
        <authorList>
            <person name="Jiang C."/>
            <person name="Brown P.J."/>
            <person name="Ducret A."/>
            <person name="Brun Y.V."/>
        </authorList>
    </citation>
    <scope>NUCLEOTIDE SEQUENCE [LARGE SCALE GENOMIC DNA]</scope>
    <source>
        <strain evidence="2 3">DSM 16100</strain>
    </source>
</reference>
<dbReference type="STRING" id="1121022.GCA_000376105_00805"/>
<dbReference type="GO" id="GO:0016747">
    <property type="term" value="F:acyltransferase activity, transferring groups other than amino-acyl groups"/>
    <property type="evidence" value="ECO:0007669"/>
    <property type="project" value="InterPro"/>
</dbReference>
<dbReference type="PATRIC" id="fig|1121022.4.peg.1199"/>
<evidence type="ECO:0000313" key="2">
    <source>
        <dbReference type="EMBL" id="ESQ93460.1"/>
    </source>
</evidence>
<dbReference type="Gene3D" id="3.40.630.30">
    <property type="match status" value="1"/>
</dbReference>
<dbReference type="InterPro" id="IPR016181">
    <property type="entry name" value="Acyl_CoA_acyltransferase"/>
</dbReference>
<dbReference type="RefSeq" id="WP_018080472.1">
    <property type="nucleotide sequence ID" value="NZ_AQWM01000002.1"/>
</dbReference>
<keyword evidence="3" id="KW-1185">Reference proteome</keyword>
<dbReference type="EMBL" id="AWGB01000008">
    <property type="protein sequence ID" value="ESQ93460.1"/>
    <property type="molecule type" value="Genomic_DNA"/>
</dbReference>
<organism evidence="2 3">
    <name type="scientific">Asticcacaulis benevestitus DSM 16100 = ATCC BAA-896</name>
    <dbReference type="NCBI Taxonomy" id="1121022"/>
    <lineage>
        <taxon>Bacteria</taxon>
        <taxon>Pseudomonadati</taxon>
        <taxon>Pseudomonadota</taxon>
        <taxon>Alphaproteobacteria</taxon>
        <taxon>Caulobacterales</taxon>
        <taxon>Caulobacteraceae</taxon>
        <taxon>Asticcacaulis</taxon>
    </lineage>
</organism>
<dbReference type="SUPFAM" id="SSF55729">
    <property type="entry name" value="Acyl-CoA N-acyltransferases (Nat)"/>
    <property type="match status" value="1"/>
</dbReference>
<dbReference type="Pfam" id="PF13302">
    <property type="entry name" value="Acetyltransf_3"/>
    <property type="match status" value="1"/>
</dbReference>
<dbReference type="Proteomes" id="UP000017837">
    <property type="component" value="Unassembled WGS sequence"/>
</dbReference>
<proteinExistence type="predicted"/>
<dbReference type="InterPro" id="IPR000182">
    <property type="entry name" value="GNAT_dom"/>
</dbReference>
<dbReference type="AlphaFoldDB" id="V4Q6J3"/>
<dbReference type="PANTHER" id="PTHR43415">
    <property type="entry name" value="SPERMIDINE N(1)-ACETYLTRANSFERASE"/>
    <property type="match status" value="1"/>
</dbReference>
<feature type="domain" description="N-acetyltransferase" evidence="1">
    <location>
        <begin position="7"/>
        <end position="138"/>
    </location>
</feature>